<keyword evidence="1" id="KW-0812">Transmembrane</keyword>
<evidence type="ECO:0000313" key="3">
    <source>
        <dbReference type="Proteomes" id="UP001396334"/>
    </source>
</evidence>
<dbReference type="EMBL" id="JBBPBN010000006">
    <property type="protein sequence ID" value="KAK9034985.1"/>
    <property type="molecule type" value="Genomic_DNA"/>
</dbReference>
<organism evidence="2 3">
    <name type="scientific">Hibiscus sabdariffa</name>
    <name type="common">roselle</name>
    <dbReference type="NCBI Taxonomy" id="183260"/>
    <lineage>
        <taxon>Eukaryota</taxon>
        <taxon>Viridiplantae</taxon>
        <taxon>Streptophyta</taxon>
        <taxon>Embryophyta</taxon>
        <taxon>Tracheophyta</taxon>
        <taxon>Spermatophyta</taxon>
        <taxon>Magnoliopsida</taxon>
        <taxon>eudicotyledons</taxon>
        <taxon>Gunneridae</taxon>
        <taxon>Pentapetalae</taxon>
        <taxon>rosids</taxon>
        <taxon>malvids</taxon>
        <taxon>Malvales</taxon>
        <taxon>Malvaceae</taxon>
        <taxon>Malvoideae</taxon>
        <taxon>Hibiscus</taxon>
    </lineage>
</organism>
<reference evidence="2 3" key="1">
    <citation type="journal article" date="2024" name="G3 (Bethesda)">
        <title>Genome assembly of Hibiscus sabdariffa L. provides insights into metabolisms of medicinal natural products.</title>
        <authorList>
            <person name="Kim T."/>
        </authorList>
    </citation>
    <scope>NUCLEOTIDE SEQUENCE [LARGE SCALE GENOMIC DNA]</scope>
    <source>
        <strain evidence="2">TK-2024</strain>
        <tissue evidence="2">Old leaves</tissue>
    </source>
</reference>
<dbReference type="Proteomes" id="UP001396334">
    <property type="component" value="Unassembled WGS sequence"/>
</dbReference>
<proteinExistence type="predicted"/>
<keyword evidence="3" id="KW-1185">Reference proteome</keyword>
<sequence length="223" mass="25349">MGDNQICAGNEGASSTWVKHDEGFRRKKVDHNKLQLKDINPVSNTIGEGSKVGNNELQAWDDSLKTHESTRQADQDKACQIRRTLLESDTILGLSKDPGFQGIIAEWPLKIQSVCQNKTNALCLSGGFFPWNRSLKYTNQFAKDPTYNKGKKIVGSSEGEGKDNMEDLVSDYLQGLRVRLLDLYSYLTVEPCRCSWIPVLFFFLWVPCLWLFVGIECWFALRF</sequence>
<feature type="transmembrane region" description="Helical" evidence="1">
    <location>
        <begin position="196"/>
        <end position="221"/>
    </location>
</feature>
<keyword evidence="1" id="KW-1133">Transmembrane helix</keyword>
<gene>
    <name evidence="2" type="ORF">V6N11_077036</name>
</gene>
<keyword evidence="1" id="KW-0472">Membrane</keyword>
<accession>A0ABR2TCH7</accession>
<evidence type="ECO:0000256" key="1">
    <source>
        <dbReference type="SAM" id="Phobius"/>
    </source>
</evidence>
<protein>
    <submittedName>
        <fullName evidence="2">Uncharacterized protein</fullName>
    </submittedName>
</protein>
<comment type="caution">
    <text evidence="2">The sequence shown here is derived from an EMBL/GenBank/DDBJ whole genome shotgun (WGS) entry which is preliminary data.</text>
</comment>
<evidence type="ECO:0000313" key="2">
    <source>
        <dbReference type="EMBL" id="KAK9034985.1"/>
    </source>
</evidence>
<name>A0ABR2TCH7_9ROSI</name>